<name>A0A0R2BDZ0_SECCO</name>
<dbReference type="GO" id="GO:0008725">
    <property type="term" value="F:DNA-3-methyladenine glycosylase activity"/>
    <property type="evidence" value="ECO:0007669"/>
    <property type="project" value="InterPro"/>
</dbReference>
<accession>A0A0R2BDZ0</accession>
<keyword evidence="1" id="KW-0479">Metal-binding</keyword>
<protein>
    <recommendedName>
        <fullName evidence="4">DNA-3-methyladenine glycosylase I</fullName>
    </recommendedName>
</protein>
<dbReference type="GO" id="GO:0046872">
    <property type="term" value="F:metal ion binding"/>
    <property type="evidence" value="ECO:0007669"/>
    <property type="project" value="UniProtKB-KW"/>
</dbReference>
<dbReference type="STRING" id="33960.TY91_08655"/>
<dbReference type="EMBL" id="AYYR01000014">
    <property type="protein sequence ID" value="KRM77008.1"/>
    <property type="molecule type" value="Genomic_DNA"/>
</dbReference>
<feature type="binding site" evidence="1">
    <location>
        <position position="21"/>
    </location>
    <ligand>
        <name>Zn(2+)</name>
        <dbReference type="ChEBI" id="CHEBI:29105"/>
    </ligand>
</feature>
<dbReference type="Gene3D" id="1.10.340.30">
    <property type="entry name" value="Hypothetical protein, domain 2"/>
    <property type="match status" value="1"/>
</dbReference>
<feature type="binding site" evidence="1">
    <location>
        <position position="177"/>
    </location>
    <ligand>
        <name>Zn(2+)</name>
        <dbReference type="ChEBI" id="CHEBI:29105"/>
    </ligand>
</feature>
<dbReference type="InterPro" id="IPR011257">
    <property type="entry name" value="DNA_glycosylase"/>
</dbReference>
<comment type="caution">
    <text evidence="2">The sequence shown here is derived from an EMBL/GenBank/DDBJ whole genome shotgun (WGS) entry which is preliminary data.</text>
</comment>
<evidence type="ECO:0000313" key="2">
    <source>
        <dbReference type="EMBL" id="KRM77008.1"/>
    </source>
</evidence>
<dbReference type="InterPro" id="IPR005019">
    <property type="entry name" value="Adenine_glyco"/>
</dbReference>
<gene>
    <name evidence="2" type="ORF">FC82_GL000693</name>
</gene>
<dbReference type="PATRIC" id="fig|1423733.4.peg.722"/>
<dbReference type="PANTHER" id="PTHR30037">
    <property type="entry name" value="DNA-3-METHYLADENINE GLYCOSYLASE 1"/>
    <property type="match status" value="1"/>
</dbReference>
<sequence length="184" mass="21129">MMSMTERCAWAAKSTQLLLYHDLEWGVPTRDERQLFENLSLEIFQAGLNWQLVLSYRPALREALYDFDPERLALLTREQLEALYGNETIIRNHQKIDAIVTNAKVLVALHDLDWSFSEAVWANAVLLRQVHEADVVARFNADLVHTLSHLGFKRIGLKSCYAFLQASGVVNDHDTGCYRRAELL</sequence>
<feature type="binding site" evidence="1">
    <location>
        <position position="8"/>
    </location>
    <ligand>
        <name>Zn(2+)</name>
        <dbReference type="ChEBI" id="CHEBI:29105"/>
    </ligand>
</feature>
<feature type="binding site" evidence="1">
    <location>
        <position position="173"/>
    </location>
    <ligand>
        <name>Zn(2+)</name>
        <dbReference type="ChEBI" id="CHEBI:29105"/>
    </ligand>
</feature>
<dbReference type="PANTHER" id="PTHR30037:SF4">
    <property type="entry name" value="DNA-3-METHYLADENINE GLYCOSYLASE I"/>
    <property type="match status" value="1"/>
</dbReference>
<proteinExistence type="predicted"/>
<dbReference type="SUPFAM" id="SSF48150">
    <property type="entry name" value="DNA-glycosylase"/>
    <property type="match status" value="1"/>
</dbReference>
<dbReference type="InterPro" id="IPR052891">
    <property type="entry name" value="DNA-3mA_glycosylase"/>
</dbReference>
<dbReference type="AlphaFoldDB" id="A0A0R2BDZ0"/>
<dbReference type="Pfam" id="PF03352">
    <property type="entry name" value="Adenine_glyco"/>
    <property type="match status" value="1"/>
</dbReference>
<reference evidence="2 3" key="1">
    <citation type="journal article" date="2015" name="Genome Announc.">
        <title>Expanding the biotechnology potential of lactobacilli through comparative genomics of 213 strains and associated genera.</title>
        <authorList>
            <person name="Sun Z."/>
            <person name="Harris H.M."/>
            <person name="McCann A."/>
            <person name="Guo C."/>
            <person name="Argimon S."/>
            <person name="Zhang W."/>
            <person name="Yang X."/>
            <person name="Jeffery I.B."/>
            <person name="Cooney J.C."/>
            <person name="Kagawa T.F."/>
            <person name="Liu W."/>
            <person name="Song Y."/>
            <person name="Salvetti E."/>
            <person name="Wrobel A."/>
            <person name="Rasinkangas P."/>
            <person name="Parkhill J."/>
            <person name="Rea M.C."/>
            <person name="O'Sullivan O."/>
            <person name="Ritari J."/>
            <person name="Douillard F.P."/>
            <person name="Paul Ross R."/>
            <person name="Yang R."/>
            <person name="Briner A.E."/>
            <person name="Felis G.E."/>
            <person name="de Vos W.M."/>
            <person name="Barrangou R."/>
            <person name="Klaenhammer T.R."/>
            <person name="Caufield P.W."/>
            <person name="Cui Y."/>
            <person name="Zhang H."/>
            <person name="O'Toole P.W."/>
        </authorList>
    </citation>
    <scope>NUCLEOTIDE SEQUENCE [LARGE SCALE GENOMIC DNA]</scope>
    <source>
        <strain evidence="2 3">DSM 20515</strain>
    </source>
</reference>
<dbReference type="GO" id="GO:0006284">
    <property type="term" value="P:base-excision repair"/>
    <property type="evidence" value="ECO:0007669"/>
    <property type="project" value="InterPro"/>
</dbReference>
<keyword evidence="1" id="KW-0862">Zinc</keyword>
<evidence type="ECO:0000256" key="1">
    <source>
        <dbReference type="PIRSR" id="PIRSR605019-1"/>
    </source>
</evidence>
<evidence type="ECO:0000313" key="3">
    <source>
        <dbReference type="Proteomes" id="UP000051845"/>
    </source>
</evidence>
<organism evidence="2 3">
    <name type="scientific">Secundilactobacillus collinoides DSM 20515 = JCM 1123</name>
    <dbReference type="NCBI Taxonomy" id="1423733"/>
    <lineage>
        <taxon>Bacteria</taxon>
        <taxon>Bacillati</taxon>
        <taxon>Bacillota</taxon>
        <taxon>Bacilli</taxon>
        <taxon>Lactobacillales</taxon>
        <taxon>Lactobacillaceae</taxon>
        <taxon>Secundilactobacillus</taxon>
    </lineage>
</organism>
<dbReference type="Proteomes" id="UP000051845">
    <property type="component" value="Unassembled WGS sequence"/>
</dbReference>
<evidence type="ECO:0008006" key="4">
    <source>
        <dbReference type="Google" id="ProtNLM"/>
    </source>
</evidence>